<protein>
    <recommendedName>
        <fullName evidence="3">Adhesin domain-containing protein</fullName>
    </recommendedName>
</protein>
<name>A0A265UZC8_9FLAO</name>
<evidence type="ECO:0008006" key="3">
    <source>
        <dbReference type="Google" id="ProtNLM"/>
    </source>
</evidence>
<keyword evidence="2" id="KW-1185">Reference proteome</keyword>
<dbReference type="Proteomes" id="UP000216840">
    <property type="component" value="Unassembled WGS sequence"/>
</dbReference>
<organism evidence="1 2">
    <name type="scientific">Winogradskyella aurantia</name>
    <dbReference type="NCBI Taxonomy" id="1915063"/>
    <lineage>
        <taxon>Bacteria</taxon>
        <taxon>Pseudomonadati</taxon>
        <taxon>Bacteroidota</taxon>
        <taxon>Flavobacteriia</taxon>
        <taxon>Flavobacteriales</taxon>
        <taxon>Flavobacteriaceae</taxon>
        <taxon>Winogradskyella</taxon>
    </lineage>
</organism>
<accession>A0A265UZC8</accession>
<dbReference type="EMBL" id="NGJN01000001">
    <property type="protein sequence ID" value="OZV70663.1"/>
    <property type="molecule type" value="Genomic_DNA"/>
</dbReference>
<dbReference type="RefSeq" id="WP_094966739.1">
    <property type="nucleotide sequence ID" value="NZ_NGJN01000001.1"/>
</dbReference>
<proteinExistence type="predicted"/>
<reference evidence="1 2" key="1">
    <citation type="submission" date="2017-05" db="EMBL/GenBank/DDBJ databases">
        <title>The draft genome sequence of Idiomarina salinarum WNB302.</title>
        <authorList>
            <person name="Sun Y."/>
            <person name="Chen B."/>
            <person name="Du Z."/>
        </authorList>
    </citation>
    <scope>NUCLEOTIDE SEQUENCE [LARGE SCALE GENOMIC DNA]</scope>
    <source>
        <strain evidence="1 2">WNB302</strain>
    </source>
</reference>
<evidence type="ECO:0000313" key="2">
    <source>
        <dbReference type="Proteomes" id="UP000216840"/>
    </source>
</evidence>
<evidence type="ECO:0000313" key="1">
    <source>
        <dbReference type="EMBL" id="OZV70663.1"/>
    </source>
</evidence>
<sequence>MSFILITLNYIKPWILPFKVFFILAFCGTRSIGAQNSFERRIEASDIERIVVNGNQIFNISVSTHKSKNITMRSTIDGEYQEQFQITNTKHNQTLYLKLEQNPLMTIPDDKRNAHKVVAASLNLVIPVNLDIDIKSDIGSVDLTGYFKDVTVQLFTGFCKVQGQAKAALVNTVDGDIDIKTSNAEVIANSTYGSVETEIIPLKQAVWRLKSIYGNISVKKQE</sequence>
<dbReference type="OrthoDB" id="1144071at2"/>
<dbReference type="AlphaFoldDB" id="A0A265UZC8"/>
<gene>
    <name evidence="1" type="ORF">CA834_00685</name>
</gene>
<comment type="caution">
    <text evidence="1">The sequence shown here is derived from an EMBL/GenBank/DDBJ whole genome shotgun (WGS) entry which is preliminary data.</text>
</comment>